<comment type="similarity">
    <text evidence="1">Belongs to the ATP-dependent AMP-binding enzyme family.</text>
</comment>
<dbReference type="InterPro" id="IPR040097">
    <property type="entry name" value="FAAL/FAAC"/>
</dbReference>
<evidence type="ECO:0000256" key="1">
    <source>
        <dbReference type="ARBA" id="ARBA00006432"/>
    </source>
</evidence>
<dbReference type="Pfam" id="PF00501">
    <property type="entry name" value="AMP-binding"/>
    <property type="match status" value="1"/>
</dbReference>
<dbReference type="GO" id="GO:0071766">
    <property type="term" value="P:Actinobacterium-type cell wall biogenesis"/>
    <property type="evidence" value="ECO:0007669"/>
    <property type="project" value="UniProtKB-ARBA"/>
</dbReference>
<gene>
    <name evidence="4" type="ORF">JJB11_16260</name>
</gene>
<evidence type="ECO:0000313" key="4">
    <source>
        <dbReference type="EMBL" id="MBK6007654.1"/>
    </source>
</evidence>
<dbReference type="InterPro" id="IPR000873">
    <property type="entry name" value="AMP-dep_synth/lig_dom"/>
</dbReference>
<dbReference type="Gene3D" id="3.40.50.12780">
    <property type="entry name" value="N-terminal domain of ligase-like"/>
    <property type="match status" value="1"/>
</dbReference>
<dbReference type="GO" id="GO:0006633">
    <property type="term" value="P:fatty acid biosynthetic process"/>
    <property type="evidence" value="ECO:0007669"/>
    <property type="project" value="TreeGrafter"/>
</dbReference>
<name>A0A934WMC5_9BURK</name>
<dbReference type="InterPro" id="IPR020845">
    <property type="entry name" value="AMP-binding_CS"/>
</dbReference>
<dbReference type="PANTHER" id="PTHR22754:SF32">
    <property type="entry name" value="DISCO-INTERACTING PROTEIN 2"/>
    <property type="match status" value="1"/>
</dbReference>
<dbReference type="GO" id="GO:0070566">
    <property type="term" value="F:adenylyltransferase activity"/>
    <property type="evidence" value="ECO:0007669"/>
    <property type="project" value="TreeGrafter"/>
</dbReference>
<evidence type="ECO:0000313" key="5">
    <source>
        <dbReference type="Proteomes" id="UP000630528"/>
    </source>
</evidence>
<protein>
    <submittedName>
        <fullName evidence="4">Fatty acyl-AMP ligase</fullName>
    </submittedName>
</protein>
<accession>A0A934WMC5</accession>
<dbReference type="PANTHER" id="PTHR22754">
    <property type="entry name" value="DISCO-INTERACTING PROTEIN 2 DIP2 -RELATED"/>
    <property type="match status" value="1"/>
</dbReference>
<dbReference type="InterPro" id="IPR042099">
    <property type="entry name" value="ANL_N_sf"/>
</dbReference>
<dbReference type="FunFam" id="3.40.50.12780:FF:000013">
    <property type="entry name" value="Long-chain-fatty-acid--AMP ligase FadD32"/>
    <property type="match status" value="1"/>
</dbReference>
<dbReference type="InterPro" id="IPR045851">
    <property type="entry name" value="AMP-bd_C_sf"/>
</dbReference>
<dbReference type="SUPFAM" id="SSF56801">
    <property type="entry name" value="Acetyl-CoA synthetase-like"/>
    <property type="match status" value="1"/>
</dbReference>
<comment type="caution">
    <text evidence="4">The sequence shown here is derived from an EMBL/GenBank/DDBJ whole genome shotgun (WGS) entry which is preliminary data.</text>
</comment>
<keyword evidence="2 4" id="KW-0436">Ligase</keyword>
<organism evidence="4 5">
    <name type="scientific">Ramlibacter ginsenosidimutans</name>
    <dbReference type="NCBI Taxonomy" id="502333"/>
    <lineage>
        <taxon>Bacteria</taxon>
        <taxon>Pseudomonadati</taxon>
        <taxon>Pseudomonadota</taxon>
        <taxon>Betaproteobacteria</taxon>
        <taxon>Burkholderiales</taxon>
        <taxon>Comamonadaceae</taxon>
        <taxon>Ramlibacter</taxon>
    </lineage>
</organism>
<keyword evidence="5" id="KW-1185">Reference proteome</keyword>
<dbReference type="AlphaFoldDB" id="A0A934WMC5"/>
<evidence type="ECO:0000256" key="2">
    <source>
        <dbReference type="ARBA" id="ARBA00022598"/>
    </source>
</evidence>
<proteinExistence type="inferred from homology"/>
<dbReference type="Proteomes" id="UP000630528">
    <property type="component" value="Unassembled WGS sequence"/>
</dbReference>
<dbReference type="GO" id="GO:0016874">
    <property type="term" value="F:ligase activity"/>
    <property type="evidence" value="ECO:0007669"/>
    <property type="project" value="UniProtKB-KW"/>
</dbReference>
<dbReference type="RefSeq" id="WP_201173553.1">
    <property type="nucleotide sequence ID" value="NZ_JAEPWM010000006.1"/>
</dbReference>
<dbReference type="Gene3D" id="3.30.300.30">
    <property type="match status" value="1"/>
</dbReference>
<dbReference type="PROSITE" id="PS00455">
    <property type="entry name" value="AMP_BINDING"/>
    <property type="match status" value="1"/>
</dbReference>
<dbReference type="CDD" id="cd05931">
    <property type="entry name" value="FAAL"/>
    <property type="match status" value="1"/>
</dbReference>
<evidence type="ECO:0000259" key="3">
    <source>
        <dbReference type="Pfam" id="PF00501"/>
    </source>
</evidence>
<feature type="domain" description="AMP-dependent synthetase/ligase" evidence="3">
    <location>
        <begin position="16"/>
        <end position="402"/>
    </location>
</feature>
<dbReference type="EMBL" id="JAEPWM010000006">
    <property type="protein sequence ID" value="MBK6007654.1"/>
    <property type="molecule type" value="Genomic_DNA"/>
</dbReference>
<reference evidence="4" key="1">
    <citation type="journal article" date="2012" name="J. Microbiol. Biotechnol.">
        <title>Ramlibacter ginsenosidimutans sp. nov., with ginsenoside-converting activity.</title>
        <authorList>
            <person name="Wang L."/>
            <person name="An D.S."/>
            <person name="Kim S.G."/>
            <person name="Jin F.X."/>
            <person name="Kim S.C."/>
            <person name="Lee S.T."/>
            <person name="Im W.T."/>
        </authorList>
    </citation>
    <scope>NUCLEOTIDE SEQUENCE</scope>
    <source>
        <strain evidence="4">KACC 17527</strain>
    </source>
</reference>
<reference evidence="4" key="2">
    <citation type="submission" date="2021-01" db="EMBL/GenBank/DDBJ databases">
        <authorList>
            <person name="Kang M."/>
        </authorList>
    </citation>
    <scope>NUCLEOTIDE SEQUENCE</scope>
    <source>
        <strain evidence="4">KACC 17527</strain>
    </source>
</reference>
<sequence length="568" mass="60322">MTLRNATDLARLLLARADAQPGRVAYRFTQSDPGACDELTHADLASRVAGMASFLRARCEPGTRVALIFDHGPEFVTAFFACAWAALVAVPLPPPRGPFDTAHVARIRRLLESAAPGLVLTTGKLAALLRICGLEEARWPASSIDELAPVDPAACPPVASRPEMLIQFSSGSTGDPRGVLLTHANLLANSEAIRQAFEHDEESVGVSWLPHFHDMGLVGGVLQPLYAGFPVTLMASGDFVRRPLRWLSLVSELGATTSGGPTFAYAHCCKRIRPDEVAGLSLHRWRVAFCGAEPVDDQVFAAFARRFASAGFDPGSFVPCYGLAEASLLVSAHRRGAALQKRQASQSDPAAGAGHARPVVGCGEAASGVRVAIFHPERAEVLPDDHVGEVCVAGPSVSPGYWRDGAMLPGASVRHPVDGESWLRTGDLGFLLDGSLYISGRLKDVIKIGGKTTHALDIEAAMQDCDSRLNGGASVAVQVWSPEGGELVLVQEMPRDGASPEGEPVSRKLYACVVERFGIRPAIVVVVRAGAVPRTTSGKVRRVACGQPLQVFPGKHVLESYPSKWSAP</sequence>
<dbReference type="GO" id="GO:0005886">
    <property type="term" value="C:plasma membrane"/>
    <property type="evidence" value="ECO:0007669"/>
    <property type="project" value="TreeGrafter"/>
</dbReference>